<feature type="compositionally biased region" description="Acidic residues" evidence="1">
    <location>
        <begin position="597"/>
        <end position="613"/>
    </location>
</feature>
<feature type="compositionally biased region" description="Gly residues" evidence="1">
    <location>
        <begin position="886"/>
        <end position="904"/>
    </location>
</feature>
<evidence type="ECO:0000256" key="1">
    <source>
        <dbReference type="SAM" id="MobiDB-lite"/>
    </source>
</evidence>
<dbReference type="Proteomes" id="UP000265515">
    <property type="component" value="Unassembled WGS sequence"/>
</dbReference>
<feature type="region of interest" description="Disordered" evidence="1">
    <location>
        <begin position="745"/>
        <end position="932"/>
    </location>
</feature>
<name>A0A388LAB1_CHABU</name>
<dbReference type="Gramene" id="GBG79122">
    <property type="protein sequence ID" value="GBG79122"/>
    <property type="gene ID" value="CBR_g28837"/>
</dbReference>
<feature type="compositionally biased region" description="Basic and acidic residues" evidence="1">
    <location>
        <begin position="1059"/>
        <end position="1084"/>
    </location>
</feature>
<feature type="compositionally biased region" description="Basic and acidic residues" evidence="1">
    <location>
        <begin position="1144"/>
        <end position="1154"/>
    </location>
</feature>
<feature type="region of interest" description="Disordered" evidence="1">
    <location>
        <begin position="595"/>
        <end position="615"/>
    </location>
</feature>
<feature type="compositionally biased region" description="Gly residues" evidence="1">
    <location>
        <begin position="845"/>
        <end position="857"/>
    </location>
</feature>
<protein>
    <submittedName>
        <fullName evidence="2">Uncharacterized protein</fullName>
    </submittedName>
</protein>
<proteinExistence type="predicted"/>
<feature type="region of interest" description="Disordered" evidence="1">
    <location>
        <begin position="954"/>
        <end position="1084"/>
    </location>
</feature>
<keyword evidence="3" id="KW-1185">Reference proteome</keyword>
<reference evidence="2 3" key="1">
    <citation type="journal article" date="2018" name="Cell">
        <title>The Chara Genome: Secondary Complexity and Implications for Plant Terrestrialization.</title>
        <authorList>
            <person name="Nishiyama T."/>
            <person name="Sakayama H."/>
            <person name="Vries J.D."/>
            <person name="Buschmann H."/>
            <person name="Saint-Marcoux D."/>
            <person name="Ullrich K.K."/>
            <person name="Haas F.B."/>
            <person name="Vanderstraeten L."/>
            <person name="Becker D."/>
            <person name="Lang D."/>
            <person name="Vosolsobe S."/>
            <person name="Rombauts S."/>
            <person name="Wilhelmsson P.K.I."/>
            <person name="Janitza P."/>
            <person name="Kern R."/>
            <person name="Heyl A."/>
            <person name="Rumpler F."/>
            <person name="Villalobos L.I.A.C."/>
            <person name="Clay J.M."/>
            <person name="Skokan R."/>
            <person name="Toyoda A."/>
            <person name="Suzuki Y."/>
            <person name="Kagoshima H."/>
            <person name="Schijlen E."/>
            <person name="Tajeshwar N."/>
            <person name="Catarino B."/>
            <person name="Hetherington A.J."/>
            <person name="Saltykova A."/>
            <person name="Bonnot C."/>
            <person name="Breuninger H."/>
            <person name="Symeonidi A."/>
            <person name="Radhakrishnan G.V."/>
            <person name="Van Nieuwerburgh F."/>
            <person name="Deforce D."/>
            <person name="Chang C."/>
            <person name="Karol K.G."/>
            <person name="Hedrich R."/>
            <person name="Ulvskov P."/>
            <person name="Glockner G."/>
            <person name="Delwiche C.F."/>
            <person name="Petrasek J."/>
            <person name="Van de Peer Y."/>
            <person name="Friml J."/>
            <person name="Beilby M."/>
            <person name="Dolan L."/>
            <person name="Kohara Y."/>
            <person name="Sugano S."/>
            <person name="Fujiyama A."/>
            <person name="Delaux P.-M."/>
            <person name="Quint M."/>
            <person name="TheiBen G."/>
            <person name="Hagemann M."/>
            <person name="Harholt J."/>
            <person name="Dunand C."/>
            <person name="Zachgo S."/>
            <person name="Langdale J."/>
            <person name="Maumus F."/>
            <person name="Straeten D.V.D."/>
            <person name="Gould S.B."/>
            <person name="Rensing S.A."/>
        </authorList>
    </citation>
    <scope>NUCLEOTIDE SEQUENCE [LARGE SCALE GENOMIC DNA]</scope>
    <source>
        <strain evidence="2 3">S276</strain>
    </source>
</reference>
<gene>
    <name evidence="2" type="ORF">CBR_g28837</name>
</gene>
<feature type="compositionally biased region" description="Gly residues" evidence="1">
    <location>
        <begin position="817"/>
        <end position="832"/>
    </location>
</feature>
<feature type="region of interest" description="Disordered" evidence="1">
    <location>
        <begin position="1132"/>
        <end position="1154"/>
    </location>
</feature>
<sequence>MNVPRDASEEVFRKGMEFYDKWAEGKLLGGDGKTPLSKPGKYMPDKSPGLHAIPKMGAKGAAGETKMGWLLRVPLPPTKKKMQSDDKFFVVVKEPDMFCWQSLADTTNAKKLSILDDILALKGVFVQSEGGHLKRQHKPGIKDMVATRKVDRMMLHMFHYILFLKSEEDAKVWRYRSQFFRTEEQLLAEFAPRGLAKRMWVELRKHFHGAVEYVNTCKRCLLYEKESLNKTKKMYDDERFPISFEKSVRSILRQTEKEVQDTIRARGDVRHIKWHKINRVTSLIPFSCPASQAHTRLTEIREIVRHYVYNLYVLDLCDPTLLSDWQEDDFASLQGILQTISPRHWALVVFFPSRWKLGFLKGMAKLSVHHVRTGKWVRHAQRKATVREGNMLVEEYDCLYMVFNGENLADNTVAVFPVSSPSKPPRANAPSPTKPVAATHSKVARSSDPSGQAVACFDVVDEDKFPRSQWEDSDVTSVRGATYGDREHNLAHLIGLLDNFCKVGQTIFFFGKAHASAVWELLRSGRNVVALKDEAKKIDYLCEFVKTRVGNLVQTTGERNWDSKRDMLMMKGKVFLGRRYSTSSAGLKRIFERETVEDQSSDDEEEERDYDAELGDKLPRDHDTWENDRLFFYGKHHRFTPEDVWGHNVVWHPRKFQPAVKTGKWVMAMKEADGKWTGMNRQGAGPFKKKARETLVEHLRVMNPDRSLPNVNAYASQKLDELYANKMLEFQALFYALETAPSRGIDWRMPQTPSGGQHPGGGRRGDGGDSARPGGGGNGGDGLGSGSDEAKGKGAGETSSKPKGSGGKRFGEKESGGKGSGEKGSGGKGLSGKGPCEKRRAFRRPGGGGDGGDGSRSGGDEAKGKGAGETSSEPKGSDEKWSGEKGSSGKGSGGKGLGGKGSGGNRTAFGSHESSGTESRCEGSRDSGMRDKAALRSYRVRVHSHLSARTLFHDADKRKVLEGPAAGVLGSRPSEYDRYASEGASIDFESKNAADPGEEERSQDTHVVHRKEVTQHSPPSRVSDDLDAGVLETGPSGHLSHPSEVVSVDLESKSAPPRGKGDLSQEAHAAQREEETQHWPPHDVREGLDAGVFLRPMLASMIVMLRQGASVNVESKSATALGEEDLLQEAHAVQPEVGSGGGESHCEGSRDSNT</sequence>
<evidence type="ECO:0000313" key="2">
    <source>
        <dbReference type="EMBL" id="GBG79122.1"/>
    </source>
</evidence>
<feature type="compositionally biased region" description="Basic and acidic residues" evidence="1">
    <location>
        <begin position="919"/>
        <end position="932"/>
    </location>
</feature>
<dbReference type="AlphaFoldDB" id="A0A388LAB1"/>
<feature type="compositionally biased region" description="Basic and acidic residues" evidence="1">
    <location>
        <begin position="999"/>
        <end position="1014"/>
    </location>
</feature>
<feature type="region of interest" description="Disordered" evidence="1">
    <location>
        <begin position="419"/>
        <end position="449"/>
    </location>
</feature>
<feature type="compositionally biased region" description="Gly residues" evidence="1">
    <location>
        <begin position="773"/>
        <end position="785"/>
    </location>
</feature>
<accession>A0A388LAB1</accession>
<comment type="caution">
    <text evidence="2">The sequence shown here is derived from an EMBL/GenBank/DDBJ whole genome shotgun (WGS) entry which is preliminary data.</text>
</comment>
<evidence type="ECO:0000313" key="3">
    <source>
        <dbReference type="Proteomes" id="UP000265515"/>
    </source>
</evidence>
<dbReference type="STRING" id="69332.A0A388LAB1"/>
<dbReference type="EMBL" id="BFEA01000312">
    <property type="protein sequence ID" value="GBG79122.1"/>
    <property type="molecule type" value="Genomic_DNA"/>
</dbReference>
<organism evidence="2 3">
    <name type="scientific">Chara braunii</name>
    <name type="common">Braun's stonewort</name>
    <dbReference type="NCBI Taxonomy" id="69332"/>
    <lineage>
        <taxon>Eukaryota</taxon>
        <taxon>Viridiplantae</taxon>
        <taxon>Streptophyta</taxon>
        <taxon>Charophyceae</taxon>
        <taxon>Charales</taxon>
        <taxon>Characeae</taxon>
        <taxon>Chara</taxon>
    </lineage>
</organism>